<keyword evidence="2" id="KW-1185">Reference proteome</keyword>
<proteinExistence type="predicted"/>
<dbReference type="Proteomes" id="UP000663791">
    <property type="component" value="Unassembled WGS sequence"/>
</dbReference>
<evidence type="ECO:0000313" key="2">
    <source>
        <dbReference type="Proteomes" id="UP000663791"/>
    </source>
</evidence>
<dbReference type="RefSeq" id="WP_205291242.1">
    <property type="nucleotide sequence ID" value="NZ_CP074406.1"/>
</dbReference>
<comment type="caution">
    <text evidence="1">The sequence shown here is derived from an EMBL/GenBank/DDBJ whole genome shotgun (WGS) entry which is preliminary data.</text>
</comment>
<organism evidence="1 2">
    <name type="scientific">Nocardioides faecalis</name>
    <dbReference type="NCBI Taxonomy" id="2803858"/>
    <lineage>
        <taxon>Bacteria</taxon>
        <taxon>Bacillati</taxon>
        <taxon>Actinomycetota</taxon>
        <taxon>Actinomycetes</taxon>
        <taxon>Propionibacteriales</taxon>
        <taxon>Nocardioidaceae</taxon>
        <taxon>Nocardioides</taxon>
    </lineage>
</organism>
<dbReference type="AlphaFoldDB" id="A0A939BY37"/>
<gene>
    <name evidence="1" type="ORF">JK386_08510</name>
</gene>
<evidence type="ECO:0000313" key="1">
    <source>
        <dbReference type="EMBL" id="MBM9459943.1"/>
    </source>
</evidence>
<accession>A0A939BY37</accession>
<name>A0A939BY37_9ACTN</name>
<reference evidence="1" key="1">
    <citation type="submission" date="2021-01" db="EMBL/GenBank/DDBJ databases">
        <title>Novel species in genus Nocardioides.</title>
        <authorList>
            <person name="Zhang G."/>
        </authorList>
    </citation>
    <scope>NUCLEOTIDE SEQUENCE</scope>
    <source>
        <strain evidence="1">Zg-536</strain>
    </source>
</reference>
<dbReference type="EMBL" id="JAERTX010000006">
    <property type="protein sequence ID" value="MBM9459943.1"/>
    <property type="molecule type" value="Genomic_DNA"/>
</dbReference>
<protein>
    <submittedName>
        <fullName evidence="1">Uncharacterized protein</fullName>
    </submittedName>
</protein>
<sequence length="61" mass="6895">MTDVYPEGLTWWDGADAAAIWPQIEPRPIEGKPPPVRDLQWVGRLWESDAGAPLLVFEGRH</sequence>